<evidence type="ECO:0000256" key="5">
    <source>
        <dbReference type="ARBA" id="ARBA00022741"/>
    </source>
</evidence>
<dbReference type="FunFam" id="3.90.550.10:FF:000046">
    <property type="entry name" value="Mannose-1-phosphate guanylyltransferase (GDP)"/>
    <property type="match status" value="1"/>
</dbReference>
<dbReference type="GO" id="GO:0005525">
    <property type="term" value="F:GTP binding"/>
    <property type="evidence" value="ECO:0007669"/>
    <property type="project" value="UniProtKB-KW"/>
</dbReference>
<dbReference type="eggNOG" id="COG0836">
    <property type="taxonomic scope" value="Bacteria"/>
</dbReference>
<organism evidence="9 10">
    <name type="scientific">Clostridium cellulovorans (strain ATCC 35296 / DSM 3052 / OCM 3 / 743B)</name>
    <dbReference type="NCBI Taxonomy" id="573061"/>
    <lineage>
        <taxon>Bacteria</taxon>
        <taxon>Bacillati</taxon>
        <taxon>Bacillota</taxon>
        <taxon>Clostridia</taxon>
        <taxon>Eubacteriales</taxon>
        <taxon>Clostridiaceae</taxon>
        <taxon>Clostridium</taxon>
    </lineage>
</organism>
<dbReference type="AlphaFoldDB" id="D9SR43"/>
<sequence length="349" mass="40360">MLCALIMAGGKGTRFWPLSTEEKPKQFLKLLGNETMIQMTVNRLKKLIPIERIFVVTGEMYLNILKEQLPELPQENIILEPVGRNTAPCIALSAFRIKKHYEDATIAVLPADHLIENIDRFLHSLDIANRFIHEKPEAIVTLGMKPTRPEVGYGYIKCEKNSRYIDEIEIRKVQAFVEKPNFIKALEYIQTGEYLWNGGMFIWKSDNILELTKKHLDKTYEILKYIDSQPEGDYLNTLKEMYPQVANISVDYGIMEKSQDIYVIPSEFGWDDIGTWASVERYREKDELNNLIDGNIKIINSQNNLIIGSKKPVIVKGLDDIYFIETDDMIIIGKKEEINEIKELKNIIE</sequence>
<comment type="catalytic activity">
    <reaction evidence="7">
        <text>alpha-D-mannose 1-phosphate + GTP + H(+) = GDP-alpha-D-mannose + diphosphate</text>
        <dbReference type="Rhea" id="RHEA:15229"/>
        <dbReference type="ChEBI" id="CHEBI:15378"/>
        <dbReference type="ChEBI" id="CHEBI:33019"/>
        <dbReference type="ChEBI" id="CHEBI:37565"/>
        <dbReference type="ChEBI" id="CHEBI:57527"/>
        <dbReference type="ChEBI" id="CHEBI:58409"/>
        <dbReference type="EC" id="2.7.7.13"/>
    </reaction>
</comment>
<dbReference type="KEGG" id="ccb:Clocel_0558"/>
<dbReference type="Gene3D" id="3.90.550.10">
    <property type="entry name" value="Spore Coat Polysaccharide Biosynthesis Protein SpsA, Chain A"/>
    <property type="match status" value="1"/>
</dbReference>
<dbReference type="OrthoDB" id="9806359at2"/>
<comment type="similarity">
    <text evidence="1">Belongs to the mannose-6-phosphate isomerase type 2 family.</text>
</comment>
<dbReference type="STRING" id="573061.Clocel_0558"/>
<evidence type="ECO:0000256" key="6">
    <source>
        <dbReference type="ARBA" id="ARBA00023134"/>
    </source>
</evidence>
<keyword evidence="10" id="KW-1185">Reference proteome</keyword>
<dbReference type="PANTHER" id="PTHR46390:SF1">
    <property type="entry name" value="MANNOSE-1-PHOSPHATE GUANYLYLTRANSFERASE"/>
    <property type="match status" value="1"/>
</dbReference>
<dbReference type="InterPro" id="IPR049577">
    <property type="entry name" value="GMPP_N"/>
</dbReference>
<feature type="domain" description="Nucleotidyl transferase" evidence="8">
    <location>
        <begin position="4"/>
        <end position="284"/>
    </location>
</feature>
<evidence type="ECO:0000313" key="9">
    <source>
        <dbReference type="EMBL" id="ADL50331.1"/>
    </source>
</evidence>
<keyword evidence="4 9" id="KW-0548">Nucleotidyltransferase</keyword>
<dbReference type="CDD" id="cd02509">
    <property type="entry name" value="GDP-M1P_Guanylyltransferase"/>
    <property type="match status" value="1"/>
</dbReference>
<dbReference type="PANTHER" id="PTHR46390">
    <property type="entry name" value="MANNOSE-1-PHOSPHATE GUANYLYLTRANSFERASE"/>
    <property type="match status" value="1"/>
</dbReference>
<dbReference type="HOGENOM" id="CLU_035527_0_1_9"/>
<evidence type="ECO:0000256" key="3">
    <source>
        <dbReference type="ARBA" id="ARBA00022679"/>
    </source>
</evidence>
<reference evidence="9 10" key="1">
    <citation type="submission" date="2010-08" db="EMBL/GenBank/DDBJ databases">
        <title>Complete sequence of Clostridium cellulovorans 743B.</title>
        <authorList>
            <consortium name="US DOE Joint Genome Institute"/>
            <person name="Lucas S."/>
            <person name="Copeland A."/>
            <person name="Lapidus A."/>
            <person name="Cheng J.-F."/>
            <person name="Bruce D."/>
            <person name="Goodwin L."/>
            <person name="Pitluck S."/>
            <person name="Chertkov O."/>
            <person name="Detter J.C."/>
            <person name="Han C."/>
            <person name="Tapia R."/>
            <person name="Land M."/>
            <person name="Hauser L."/>
            <person name="Chang Y.-J."/>
            <person name="Jeffries C."/>
            <person name="Kyrpides N."/>
            <person name="Ivanova N."/>
            <person name="Mikhailova N."/>
            <person name="Hemme C.L."/>
            <person name="Woyke T."/>
        </authorList>
    </citation>
    <scope>NUCLEOTIDE SEQUENCE [LARGE SCALE GENOMIC DNA]</scope>
    <source>
        <strain evidence="10">ATCC 35296 / DSM 3052 / OCM 3 / 743B</strain>
    </source>
</reference>
<keyword evidence="6" id="KW-0342">GTP-binding</keyword>
<dbReference type="SUPFAM" id="SSF159283">
    <property type="entry name" value="Guanosine diphospho-D-mannose pyrophosphorylase/mannose-6-phosphate isomerase linker domain"/>
    <property type="match status" value="1"/>
</dbReference>
<gene>
    <name evidence="9" type="ordered locus">Clocel_0558</name>
</gene>
<dbReference type="RefSeq" id="WP_010074892.1">
    <property type="nucleotide sequence ID" value="NC_014393.1"/>
</dbReference>
<keyword evidence="5" id="KW-0547">Nucleotide-binding</keyword>
<evidence type="ECO:0000313" key="10">
    <source>
        <dbReference type="Proteomes" id="UP000002730"/>
    </source>
</evidence>
<dbReference type="Proteomes" id="UP000002730">
    <property type="component" value="Chromosome"/>
</dbReference>
<proteinExistence type="inferred from homology"/>
<accession>D9SR43</accession>
<dbReference type="GO" id="GO:0004475">
    <property type="term" value="F:mannose-1-phosphate guanylyltransferase (GTP) activity"/>
    <property type="evidence" value="ECO:0007669"/>
    <property type="project" value="UniProtKB-EC"/>
</dbReference>
<dbReference type="EC" id="2.7.7.13" evidence="2"/>
<dbReference type="InterPro" id="IPR051161">
    <property type="entry name" value="Mannose-6P_isomerase_type2"/>
</dbReference>
<dbReference type="InterPro" id="IPR005835">
    <property type="entry name" value="NTP_transferase_dom"/>
</dbReference>
<protein>
    <recommendedName>
        <fullName evidence="2">mannose-1-phosphate guanylyltransferase</fullName>
        <ecNumber evidence="2">2.7.7.13</ecNumber>
    </recommendedName>
</protein>
<keyword evidence="3 9" id="KW-0808">Transferase</keyword>
<dbReference type="SUPFAM" id="SSF53448">
    <property type="entry name" value="Nucleotide-diphospho-sugar transferases"/>
    <property type="match status" value="1"/>
</dbReference>
<dbReference type="EMBL" id="CP002160">
    <property type="protein sequence ID" value="ADL50331.1"/>
    <property type="molecule type" value="Genomic_DNA"/>
</dbReference>
<evidence type="ECO:0000256" key="7">
    <source>
        <dbReference type="ARBA" id="ARBA00047343"/>
    </source>
</evidence>
<dbReference type="Pfam" id="PF00483">
    <property type="entry name" value="NTP_transferase"/>
    <property type="match status" value="1"/>
</dbReference>
<evidence type="ECO:0000256" key="2">
    <source>
        <dbReference type="ARBA" id="ARBA00012387"/>
    </source>
</evidence>
<evidence type="ECO:0000256" key="4">
    <source>
        <dbReference type="ARBA" id="ARBA00022695"/>
    </source>
</evidence>
<evidence type="ECO:0000259" key="8">
    <source>
        <dbReference type="Pfam" id="PF00483"/>
    </source>
</evidence>
<evidence type="ECO:0000256" key="1">
    <source>
        <dbReference type="ARBA" id="ARBA00006115"/>
    </source>
</evidence>
<dbReference type="InterPro" id="IPR029044">
    <property type="entry name" value="Nucleotide-diphossugar_trans"/>
</dbReference>
<dbReference type="GO" id="GO:0009298">
    <property type="term" value="P:GDP-mannose biosynthetic process"/>
    <property type="evidence" value="ECO:0007669"/>
    <property type="project" value="TreeGrafter"/>
</dbReference>
<name>D9SR43_CLOC7</name>